<dbReference type="SMART" id="SM00895">
    <property type="entry name" value="FCD"/>
    <property type="match status" value="1"/>
</dbReference>
<dbReference type="PANTHER" id="PTHR43537:SF41">
    <property type="entry name" value="TRANSCRIPTIONAL REGULATORY PROTEIN"/>
    <property type="match status" value="1"/>
</dbReference>
<dbReference type="InterPro" id="IPR036390">
    <property type="entry name" value="WH_DNA-bd_sf"/>
</dbReference>
<dbReference type="Gene3D" id="1.10.10.10">
    <property type="entry name" value="Winged helix-like DNA-binding domain superfamily/Winged helix DNA-binding domain"/>
    <property type="match status" value="1"/>
</dbReference>
<keyword evidence="3" id="KW-0804">Transcription</keyword>
<dbReference type="AlphaFoldDB" id="A0A5E4YFI0"/>
<evidence type="ECO:0000259" key="4">
    <source>
        <dbReference type="PROSITE" id="PS50949"/>
    </source>
</evidence>
<dbReference type="GO" id="GO:0003677">
    <property type="term" value="F:DNA binding"/>
    <property type="evidence" value="ECO:0007669"/>
    <property type="project" value="UniProtKB-KW"/>
</dbReference>
<accession>A0A5E4YFI0</accession>
<feature type="domain" description="HTH gntR-type" evidence="4">
    <location>
        <begin position="25"/>
        <end position="92"/>
    </location>
</feature>
<proteinExistence type="predicted"/>
<dbReference type="InterPro" id="IPR011711">
    <property type="entry name" value="GntR_C"/>
</dbReference>
<dbReference type="SUPFAM" id="SSF46785">
    <property type="entry name" value="Winged helix' DNA-binding domain"/>
    <property type="match status" value="1"/>
</dbReference>
<gene>
    <name evidence="5" type="primary">mcbR</name>
    <name evidence="5" type="ORF">PCE31107_04498</name>
</gene>
<dbReference type="GO" id="GO:0003700">
    <property type="term" value="F:DNA-binding transcription factor activity"/>
    <property type="evidence" value="ECO:0007669"/>
    <property type="project" value="InterPro"/>
</dbReference>
<organism evidence="5 6">
    <name type="scientific">Pandoraea cepalis</name>
    <dbReference type="NCBI Taxonomy" id="2508294"/>
    <lineage>
        <taxon>Bacteria</taxon>
        <taxon>Pseudomonadati</taxon>
        <taxon>Pseudomonadota</taxon>
        <taxon>Betaproteobacteria</taxon>
        <taxon>Burkholderiales</taxon>
        <taxon>Burkholderiaceae</taxon>
        <taxon>Pandoraea</taxon>
    </lineage>
</organism>
<keyword evidence="1" id="KW-0805">Transcription regulation</keyword>
<dbReference type="RefSeq" id="WP_150610703.1">
    <property type="nucleotide sequence ID" value="NZ_CABPRY010000018.1"/>
</dbReference>
<dbReference type="SMART" id="SM00345">
    <property type="entry name" value="HTH_GNTR"/>
    <property type="match status" value="1"/>
</dbReference>
<keyword evidence="2" id="KW-0238">DNA-binding</keyword>
<dbReference type="Pfam" id="PF00392">
    <property type="entry name" value="GntR"/>
    <property type="match status" value="1"/>
</dbReference>
<dbReference type="CDD" id="cd07377">
    <property type="entry name" value="WHTH_GntR"/>
    <property type="match status" value="1"/>
</dbReference>
<evidence type="ECO:0000256" key="1">
    <source>
        <dbReference type="ARBA" id="ARBA00023015"/>
    </source>
</evidence>
<evidence type="ECO:0000256" key="2">
    <source>
        <dbReference type="ARBA" id="ARBA00023125"/>
    </source>
</evidence>
<name>A0A5E4YFI0_9BURK</name>
<dbReference type="PANTHER" id="PTHR43537">
    <property type="entry name" value="TRANSCRIPTIONAL REGULATOR, GNTR FAMILY"/>
    <property type="match status" value="1"/>
</dbReference>
<reference evidence="5 6" key="1">
    <citation type="submission" date="2019-08" db="EMBL/GenBank/DDBJ databases">
        <authorList>
            <person name="Peeters C."/>
        </authorList>
    </citation>
    <scope>NUCLEOTIDE SEQUENCE [LARGE SCALE GENOMIC DNA]</scope>
    <source>
        <strain evidence="5 6">LMG 31107</strain>
    </source>
</reference>
<evidence type="ECO:0000313" key="6">
    <source>
        <dbReference type="Proteomes" id="UP000396788"/>
    </source>
</evidence>
<evidence type="ECO:0000313" key="5">
    <source>
        <dbReference type="EMBL" id="VVE47529.1"/>
    </source>
</evidence>
<dbReference type="InterPro" id="IPR008920">
    <property type="entry name" value="TF_FadR/GntR_C"/>
</dbReference>
<evidence type="ECO:0000256" key="3">
    <source>
        <dbReference type="ARBA" id="ARBA00023163"/>
    </source>
</evidence>
<dbReference type="PROSITE" id="PS50949">
    <property type="entry name" value="HTH_GNTR"/>
    <property type="match status" value="1"/>
</dbReference>
<dbReference type="InterPro" id="IPR000524">
    <property type="entry name" value="Tscrpt_reg_HTH_GntR"/>
</dbReference>
<sequence length="241" mass="26726">MSSESSVSGVSGASGLSGTSGRRRLTAYQYAIETLRTEILQGKLKAGDRLRQDDLARRLEMSTTPVREALRTLVSEGLVFFDVHRGAVVRGLTIDDVNELYRLRKTLEPMMAEQAMATLREADIANAQALHAEMRETSDVAKWTELNQAFHAALWASQDNSRLAHLIKTLRDASGPYIALSLHMRPVHIGVSNREHQKMLAEYRARDVAAARQHTADHLDATLRIIVKAIEQTEAEAAANE</sequence>
<dbReference type="InterPro" id="IPR036388">
    <property type="entry name" value="WH-like_DNA-bd_sf"/>
</dbReference>
<dbReference type="Proteomes" id="UP000396788">
    <property type="component" value="Unassembled WGS sequence"/>
</dbReference>
<dbReference type="Pfam" id="PF07729">
    <property type="entry name" value="FCD"/>
    <property type="match status" value="1"/>
</dbReference>
<protein>
    <submittedName>
        <fullName evidence="5">HTH-type transcriptional regulator McbR</fullName>
    </submittedName>
</protein>
<dbReference type="SUPFAM" id="SSF48008">
    <property type="entry name" value="GntR ligand-binding domain-like"/>
    <property type="match status" value="1"/>
</dbReference>
<dbReference type="Gene3D" id="1.20.120.530">
    <property type="entry name" value="GntR ligand-binding domain-like"/>
    <property type="match status" value="1"/>
</dbReference>
<dbReference type="EMBL" id="CABPRY010000018">
    <property type="protein sequence ID" value="VVE47529.1"/>
    <property type="molecule type" value="Genomic_DNA"/>
</dbReference>